<dbReference type="NCBIfam" id="TIGR04274">
    <property type="entry name" value="hypoxanDNAglyco"/>
    <property type="match status" value="1"/>
</dbReference>
<dbReference type="InterPro" id="IPR026353">
    <property type="entry name" value="Hypoxan-DNA_Glyclase"/>
</dbReference>
<dbReference type="EC" id="3.2.2.15" evidence="2"/>
<organism evidence="2 3">
    <name type="scientific">Treponema peruense</name>
    <dbReference type="NCBI Taxonomy" id="2787628"/>
    <lineage>
        <taxon>Bacteria</taxon>
        <taxon>Pseudomonadati</taxon>
        <taxon>Spirochaetota</taxon>
        <taxon>Spirochaetia</taxon>
        <taxon>Spirochaetales</taxon>
        <taxon>Treponemataceae</taxon>
        <taxon>Treponema</taxon>
    </lineage>
</organism>
<protein>
    <submittedName>
        <fullName evidence="2">DNA-deoxyinosine glycosylase</fullName>
        <ecNumber evidence="2">3.2.2.15</ecNumber>
    </submittedName>
</protein>
<dbReference type="AlphaFoldDB" id="A0A7T3V580"/>
<evidence type="ECO:0000313" key="2">
    <source>
        <dbReference type="EMBL" id="QQA00685.1"/>
    </source>
</evidence>
<dbReference type="InterPro" id="IPR036895">
    <property type="entry name" value="Uracil-DNA_glycosylase-like_sf"/>
</dbReference>
<reference evidence="2 3" key="1">
    <citation type="submission" date="2020-11" db="EMBL/GenBank/DDBJ databases">
        <title>Treponema Peruensis nv. sp., first commensal Treponema isolated from human feces.</title>
        <authorList>
            <person name="Belkhou C."/>
            <person name="Raes J."/>
        </authorList>
    </citation>
    <scope>NUCLEOTIDE SEQUENCE [LARGE SCALE GENOMIC DNA]</scope>
    <source>
        <strain evidence="2 3">RCC2812</strain>
    </source>
</reference>
<dbReference type="Pfam" id="PF03167">
    <property type="entry name" value="UDG"/>
    <property type="match status" value="1"/>
</dbReference>
<dbReference type="SUPFAM" id="SSF52141">
    <property type="entry name" value="Uracil-DNA glycosylase-like"/>
    <property type="match status" value="1"/>
</dbReference>
<dbReference type="CDD" id="cd10032">
    <property type="entry name" value="UDG-F6_HDG"/>
    <property type="match status" value="1"/>
</dbReference>
<keyword evidence="2" id="KW-0378">Hydrolase</keyword>
<dbReference type="Proteomes" id="UP000595224">
    <property type="component" value="Chromosome"/>
</dbReference>
<evidence type="ECO:0000313" key="3">
    <source>
        <dbReference type="Proteomes" id="UP000595224"/>
    </source>
</evidence>
<accession>A0A7T3V580</accession>
<dbReference type="RefSeq" id="WP_198442392.1">
    <property type="nucleotide sequence ID" value="NZ_CBCSHE010000008.1"/>
</dbReference>
<name>A0A7T3V580_9SPIR</name>
<evidence type="ECO:0000259" key="1">
    <source>
        <dbReference type="Pfam" id="PF03167"/>
    </source>
</evidence>
<keyword evidence="2" id="KW-0326">Glycosidase</keyword>
<gene>
    <name evidence="2" type="ORF">IWA51_10550</name>
</gene>
<dbReference type="EMBL" id="CP064936">
    <property type="protein sequence ID" value="QQA00685.1"/>
    <property type="molecule type" value="Genomic_DNA"/>
</dbReference>
<sequence length="163" mass="18515">MHVIHDIGPVWNTESRILFLGTMPSPASRLAGFYYIHPRNRFWPVMEKIFGVTLPSVNERRAFLLQNNIALWDVLCGCDIDGAQDSSIKNAVPNNFTQILNESKISRIFCTGKTALLLYEKLCAKNYSVPYEGLPSTSPANASWTLEKLCEEYRKKIFADAFH</sequence>
<dbReference type="InterPro" id="IPR005122">
    <property type="entry name" value="Uracil-DNA_glycosylase-like"/>
</dbReference>
<feature type="domain" description="Uracil-DNA glycosylase-like" evidence="1">
    <location>
        <begin position="12"/>
        <end position="160"/>
    </location>
</feature>
<keyword evidence="3" id="KW-1185">Reference proteome</keyword>
<dbReference type="KEGG" id="tper:IWA51_10550"/>
<dbReference type="GO" id="GO:0033958">
    <property type="term" value="F:DNA-deoxyinosine glycosylase activity"/>
    <property type="evidence" value="ECO:0007669"/>
    <property type="project" value="UniProtKB-EC"/>
</dbReference>
<dbReference type="Gene3D" id="3.40.470.10">
    <property type="entry name" value="Uracil-DNA glycosylase-like domain"/>
    <property type="match status" value="1"/>
</dbReference>
<proteinExistence type="predicted"/>